<evidence type="ECO:0000256" key="1">
    <source>
        <dbReference type="SAM" id="MobiDB-lite"/>
    </source>
</evidence>
<gene>
    <name evidence="3" type="ORF">BZA70DRAFT_275174</name>
</gene>
<dbReference type="GeneID" id="90037619"/>
<protein>
    <recommendedName>
        <fullName evidence="2">F-box domain-containing protein</fullName>
    </recommendedName>
</protein>
<dbReference type="PROSITE" id="PS50181">
    <property type="entry name" value="FBOX"/>
    <property type="match status" value="1"/>
</dbReference>
<dbReference type="Gene3D" id="1.20.1280.50">
    <property type="match status" value="1"/>
</dbReference>
<dbReference type="RefSeq" id="XP_064769872.1">
    <property type="nucleotide sequence ID" value="XM_064912107.1"/>
</dbReference>
<name>A0ABR1FAH2_9ASCO</name>
<organism evidence="3 4">
    <name type="scientific">Myxozyma melibiosi</name>
    <dbReference type="NCBI Taxonomy" id="54550"/>
    <lineage>
        <taxon>Eukaryota</taxon>
        <taxon>Fungi</taxon>
        <taxon>Dikarya</taxon>
        <taxon>Ascomycota</taxon>
        <taxon>Saccharomycotina</taxon>
        <taxon>Lipomycetes</taxon>
        <taxon>Lipomycetales</taxon>
        <taxon>Lipomycetaceae</taxon>
        <taxon>Myxozyma</taxon>
    </lineage>
</organism>
<keyword evidence="4" id="KW-1185">Reference proteome</keyword>
<dbReference type="Pfam" id="PF12937">
    <property type="entry name" value="F-box-like"/>
    <property type="match status" value="1"/>
</dbReference>
<reference evidence="3 4" key="1">
    <citation type="submission" date="2024-03" db="EMBL/GenBank/DDBJ databases">
        <title>Genome-scale model development and genomic sequencing of the oleaginous clade Lipomyces.</title>
        <authorList>
            <consortium name="Lawrence Berkeley National Laboratory"/>
            <person name="Czajka J.J."/>
            <person name="Han Y."/>
            <person name="Kim J."/>
            <person name="Mondo S.J."/>
            <person name="Hofstad B.A."/>
            <person name="Robles A."/>
            <person name="Haridas S."/>
            <person name="Riley R."/>
            <person name="LaButti K."/>
            <person name="Pangilinan J."/>
            <person name="Andreopoulos W."/>
            <person name="Lipzen A."/>
            <person name="Yan J."/>
            <person name="Wang M."/>
            <person name="Ng V."/>
            <person name="Grigoriev I.V."/>
            <person name="Spatafora J.W."/>
            <person name="Magnuson J.K."/>
            <person name="Baker S.E."/>
            <person name="Pomraning K.R."/>
        </authorList>
    </citation>
    <scope>NUCLEOTIDE SEQUENCE [LARGE SCALE GENOMIC DNA]</scope>
    <source>
        <strain evidence="3 4">Phaff 52-87</strain>
    </source>
</reference>
<accession>A0ABR1FAH2</accession>
<feature type="domain" description="F-box" evidence="2">
    <location>
        <begin position="1"/>
        <end position="44"/>
    </location>
</feature>
<evidence type="ECO:0000313" key="3">
    <source>
        <dbReference type="EMBL" id="KAK7206839.1"/>
    </source>
</evidence>
<feature type="compositionally biased region" description="Acidic residues" evidence="1">
    <location>
        <begin position="424"/>
        <end position="436"/>
    </location>
</feature>
<feature type="compositionally biased region" description="Basic and acidic residues" evidence="1">
    <location>
        <begin position="437"/>
        <end position="448"/>
    </location>
</feature>
<proteinExistence type="predicted"/>
<dbReference type="InterPro" id="IPR036047">
    <property type="entry name" value="F-box-like_dom_sf"/>
</dbReference>
<feature type="region of interest" description="Disordered" evidence="1">
    <location>
        <begin position="378"/>
        <end position="454"/>
    </location>
</feature>
<sequence length="644" mass="74736">MERLPDEILLWIFELLDAPAFLQASHTCSRWLKLLRRDAVLAKHIRERICENPAELEYLEIVPHSCGREHKKSASWPKRKNNESWLEYLYLFFLRQKSIGLVLRPAYNLWLGEGLFDPMYYECSTRSDDGTLFIVVQRNKLTSPVPLRTVHIYNLHCVMYDRYTPPRPGTRRGNFELEDMHGPYLWQTLVLTESSDKKAQSVVVARDGKSIAIDFQHGYVEVYTLENLRENESHSQETWGRSSMYGPRMNLMLKRIYHQQFPSTVHSIALTSNAEVLVLGFNRLGGLTIVNLKTGETLDLPHYRLDLGINLQLGDQALMLTGFNETMVMRSFDPKDWEQKTSIWDYYARLIESTELRYVEMEGVRGLNLRGWFIGIKPASTEDPPQPSSPSSPTSSHSSESPPSPPPGPSESHENHLRLVCLNDDVDDDASGEDTEAQERELENRLLDDDRDESSDLKASLLITPEGSGYVLNDETSRLIVRRDGDFDLFSLSEKHCLRYTENYRESKTYNETLDSFTRCMNLLYGHQLQNSHVAGMVSRRFEAPALFHNGRPAERIWFCLLSKLVVRHRNLLVVYEFGPVSERLDRRAERWKLAESHYEKIKISHAPDFYIKWDFRVTCGWPPGTSLEEAEKWRRRGYDMVYP</sequence>
<dbReference type="InterPro" id="IPR001810">
    <property type="entry name" value="F-box_dom"/>
</dbReference>
<dbReference type="EMBL" id="JBBJBU010000002">
    <property type="protein sequence ID" value="KAK7206839.1"/>
    <property type="molecule type" value="Genomic_DNA"/>
</dbReference>
<dbReference type="CDD" id="cd09917">
    <property type="entry name" value="F-box_SF"/>
    <property type="match status" value="1"/>
</dbReference>
<feature type="compositionally biased region" description="Low complexity" evidence="1">
    <location>
        <begin position="391"/>
        <end position="401"/>
    </location>
</feature>
<evidence type="ECO:0000313" key="4">
    <source>
        <dbReference type="Proteomes" id="UP001498771"/>
    </source>
</evidence>
<evidence type="ECO:0000259" key="2">
    <source>
        <dbReference type="PROSITE" id="PS50181"/>
    </source>
</evidence>
<comment type="caution">
    <text evidence="3">The sequence shown here is derived from an EMBL/GenBank/DDBJ whole genome shotgun (WGS) entry which is preliminary data.</text>
</comment>
<dbReference type="Proteomes" id="UP001498771">
    <property type="component" value="Unassembled WGS sequence"/>
</dbReference>
<dbReference type="SUPFAM" id="SSF81383">
    <property type="entry name" value="F-box domain"/>
    <property type="match status" value="1"/>
</dbReference>
<dbReference type="SMART" id="SM00256">
    <property type="entry name" value="FBOX"/>
    <property type="match status" value="1"/>
</dbReference>
<dbReference type="SUPFAM" id="SSF69322">
    <property type="entry name" value="Tricorn protease domain 2"/>
    <property type="match status" value="1"/>
</dbReference>